<comment type="caution">
    <text evidence="2">The sequence shown here is derived from an EMBL/GenBank/DDBJ whole genome shotgun (WGS) entry which is preliminary data.</text>
</comment>
<reference evidence="2 3" key="1">
    <citation type="submission" date="2009-08" db="EMBL/GenBank/DDBJ databases">
        <authorList>
            <person name="Muzny D."/>
            <person name="Qin X."/>
            <person name="Deng J."/>
            <person name="Jiang H."/>
            <person name="Liu Y."/>
            <person name="Qu J."/>
            <person name="Song X.-Z."/>
            <person name="Zhang L."/>
            <person name="Thornton R."/>
            <person name="Coyle M."/>
            <person name="Francisco L."/>
            <person name="Jackson L."/>
            <person name="Javaid M."/>
            <person name="Korchina V."/>
            <person name="Kovar C."/>
            <person name="Mata R."/>
            <person name="Mathew T."/>
            <person name="Ngo R."/>
            <person name="Nguyen L."/>
            <person name="Nguyen N."/>
            <person name="Okwuonu G."/>
            <person name="Ongeri F."/>
            <person name="Pham C."/>
            <person name="Simmons D."/>
            <person name="Wilczek-Boney K."/>
            <person name="Hale W."/>
            <person name="Jakkamsetti A."/>
            <person name="Pham P."/>
            <person name="Ruth R."/>
            <person name="San Lucas F."/>
            <person name="Warren J."/>
            <person name="Zhang J."/>
            <person name="Zhao Z."/>
            <person name="Zhou C."/>
            <person name="Zhu D."/>
            <person name="Lee S."/>
            <person name="Bess C."/>
            <person name="Blankenburg K."/>
            <person name="Forbes L."/>
            <person name="Fu Q."/>
            <person name="Gubbala S."/>
            <person name="Hirani K."/>
            <person name="Jayaseelan J.C."/>
            <person name="Lara F."/>
            <person name="Munidasa M."/>
            <person name="Palculict T."/>
            <person name="Patil S."/>
            <person name="Pu L.-L."/>
            <person name="Saada N."/>
            <person name="Tang L."/>
            <person name="Weissenberger G."/>
            <person name="Zhu Y."/>
            <person name="Hemphill L."/>
            <person name="Shang Y."/>
            <person name="Youmans B."/>
            <person name="Ayvaz T."/>
            <person name="Ross M."/>
            <person name="Santibanez J."/>
            <person name="Aqrawi P."/>
            <person name="Gross S."/>
            <person name="Joshi V."/>
            <person name="Fowler G."/>
            <person name="Nazareth L."/>
            <person name="Reid J."/>
            <person name="Worley K."/>
            <person name="Petrosino J."/>
            <person name="Highlander S."/>
            <person name="Gibbs R."/>
        </authorList>
    </citation>
    <scope>NUCLEOTIDE SEQUENCE [LARGE SCALE GENOMIC DNA]</scope>
    <source>
        <strain evidence="2 3">ATCC 49175</strain>
    </source>
</reference>
<keyword evidence="1" id="KW-0472">Membrane</keyword>
<keyword evidence="3" id="KW-1185">Reference proteome</keyword>
<name>C8NEA7_9LACT</name>
<evidence type="ECO:0000256" key="1">
    <source>
        <dbReference type="SAM" id="Phobius"/>
    </source>
</evidence>
<protein>
    <submittedName>
        <fullName evidence="2">Uncharacterized protein</fullName>
    </submittedName>
</protein>
<evidence type="ECO:0000313" key="2">
    <source>
        <dbReference type="EMBL" id="EEW38008.1"/>
    </source>
</evidence>
<keyword evidence="1" id="KW-1133">Transmembrane helix</keyword>
<accession>C8NEA7</accession>
<feature type="transmembrane region" description="Helical" evidence="1">
    <location>
        <begin position="7"/>
        <end position="26"/>
    </location>
</feature>
<feature type="transmembrane region" description="Helical" evidence="1">
    <location>
        <begin position="38"/>
        <end position="54"/>
    </location>
</feature>
<gene>
    <name evidence="2" type="ORF">HMPREF0444_0252</name>
</gene>
<keyword evidence="1" id="KW-0812">Transmembrane</keyword>
<dbReference type="STRING" id="638301.HMPREF0444_0252"/>
<organism evidence="2 3">
    <name type="scientific">Granulicatella adiacens ATCC 49175</name>
    <dbReference type="NCBI Taxonomy" id="638301"/>
    <lineage>
        <taxon>Bacteria</taxon>
        <taxon>Bacillati</taxon>
        <taxon>Bacillota</taxon>
        <taxon>Bacilli</taxon>
        <taxon>Lactobacillales</taxon>
        <taxon>Carnobacteriaceae</taxon>
        <taxon>Granulicatella</taxon>
    </lineage>
</organism>
<dbReference type="EMBL" id="ACKZ01000008">
    <property type="protein sequence ID" value="EEW38008.1"/>
    <property type="molecule type" value="Genomic_DNA"/>
</dbReference>
<feature type="transmembrane region" description="Helical" evidence="1">
    <location>
        <begin position="63"/>
        <end position="83"/>
    </location>
</feature>
<evidence type="ECO:0000313" key="3">
    <source>
        <dbReference type="Proteomes" id="UP000005926"/>
    </source>
</evidence>
<dbReference type="AlphaFoldDB" id="C8NEA7"/>
<feature type="transmembrane region" description="Helical" evidence="1">
    <location>
        <begin position="103"/>
        <end position="124"/>
    </location>
</feature>
<dbReference type="HOGENOM" id="CLU_1852355_0_0_9"/>
<sequence length="138" mass="15971">MKSLSKVYQYLSFICLLIQFLFSIYFYNQSGVFFDEGVQILFLSLNGLLVFGIVQRSNKQHDWLIGVGEALILLLLFYQIYASHIMIVDAFVDSTLPLFLQEVFGICSKLVLLMMGWSILQLLMQFGRMFCVKRVTTK</sequence>
<dbReference type="Proteomes" id="UP000005926">
    <property type="component" value="Unassembled WGS sequence"/>
</dbReference>
<proteinExistence type="predicted"/>